<dbReference type="Proteomes" id="UP001580346">
    <property type="component" value="Unassembled WGS sequence"/>
</dbReference>
<evidence type="ECO:0000313" key="9">
    <source>
        <dbReference type="Proteomes" id="UP001580346"/>
    </source>
</evidence>
<dbReference type="PANTHER" id="PTHR45008">
    <property type="entry name" value="PTS SYSTEM GLUCOSE-SPECIFIC EIIA COMPONENT"/>
    <property type="match status" value="1"/>
</dbReference>
<dbReference type="InterPro" id="IPR001127">
    <property type="entry name" value="PTS_EIIA_1_perm"/>
</dbReference>
<keyword evidence="9" id="KW-1185">Reference proteome</keyword>
<comment type="subcellular location">
    <subcellularLocation>
        <location evidence="1">Cytoplasm</location>
    </subcellularLocation>
</comment>
<dbReference type="SUPFAM" id="SSF51261">
    <property type="entry name" value="Duplicated hybrid motif"/>
    <property type="match status" value="1"/>
</dbReference>
<protein>
    <submittedName>
        <fullName evidence="8">PTS glucose transporter subunit IIA</fullName>
    </submittedName>
</protein>
<reference evidence="8 9" key="1">
    <citation type="submission" date="2024-09" db="EMBL/GenBank/DDBJ databases">
        <title>Paenibacillus zeirhizospherea sp. nov., isolated from surface of the maize (Zea mays) roots in a horticulture field, Hungary.</title>
        <authorList>
            <person name="Marton D."/>
            <person name="Farkas M."/>
            <person name="Bedics A."/>
            <person name="Toth E."/>
            <person name="Tancsics A."/>
            <person name="Boka K."/>
            <person name="Maroti G."/>
            <person name="Kriszt B."/>
            <person name="Cserhati M."/>
        </authorList>
    </citation>
    <scope>NUCLEOTIDE SEQUENCE [LARGE SCALE GENOMIC DNA]</scope>
    <source>
        <strain evidence="8 9">KCTC 33519</strain>
    </source>
</reference>
<dbReference type="PROSITE" id="PS51093">
    <property type="entry name" value="PTS_EIIA_TYPE_1"/>
    <property type="match status" value="1"/>
</dbReference>
<evidence type="ECO:0000313" key="8">
    <source>
        <dbReference type="EMBL" id="MFB5266874.1"/>
    </source>
</evidence>
<evidence type="ECO:0000256" key="4">
    <source>
        <dbReference type="ARBA" id="ARBA00022679"/>
    </source>
</evidence>
<dbReference type="RefSeq" id="WP_375354783.1">
    <property type="nucleotide sequence ID" value="NZ_JBHHMI010000005.1"/>
</dbReference>
<accession>A0ABV5AU07</accession>
<evidence type="ECO:0000256" key="3">
    <source>
        <dbReference type="ARBA" id="ARBA00022597"/>
    </source>
</evidence>
<keyword evidence="4" id="KW-0808">Transferase</keyword>
<dbReference type="PANTHER" id="PTHR45008:SF1">
    <property type="entry name" value="PTS SYSTEM GLUCOSE-SPECIFIC EIIA COMPONENT"/>
    <property type="match status" value="1"/>
</dbReference>
<comment type="caution">
    <text evidence="8">The sequence shown here is derived from an EMBL/GenBank/DDBJ whole genome shotgun (WGS) entry which is preliminary data.</text>
</comment>
<evidence type="ECO:0000256" key="6">
    <source>
        <dbReference type="ARBA" id="ARBA00022777"/>
    </source>
</evidence>
<evidence type="ECO:0000259" key="7">
    <source>
        <dbReference type="PROSITE" id="PS51093"/>
    </source>
</evidence>
<dbReference type="NCBIfam" id="TIGR00830">
    <property type="entry name" value="PTBA"/>
    <property type="match status" value="1"/>
</dbReference>
<keyword evidence="5" id="KW-0598">Phosphotransferase system</keyword>
<organism evidence="8 9">
    <name type="scientific">Paenibacillus enshidis</name>
    <dbReference type="NCBI Taxonomy" id="1458439"/>
    <lineage>
        <taxon>Bacteria</taxon>
        <taxon>Bacillati</taxon>
        <taxon>Bacillota</taxon>
        <taxon>Bacilli</taxon>
        <taxon>Bacillales</taxon>
        <taxon>Paenibacillaceae</taxon>
        <taxon>Paenibacillus</taxon>
    </lineage>
</organism>
<dbReference type="Gene3D" id="2.70.70.10">
    <property type="entry name" value="Glucose Permease (Domain IIA)"/>
    <property type="match status" value="1"/>
</dbReference>
<dbReference type="Pfam" id="PF00358">
    <property type="entry name" value="PTS_EIIA_1"/>
    <property type="match status" value="1"/>
</dbReference>
<keyword evidence="3 8" id="KW-0762">Sugar transport</keyword>
<gene>
    <name evidence="8" type="ORF">ACE41H_08740</name>
</gene>
<keyword evidence="2" id="KW-0813">Transport</keyword>
<dbReference type="PROSITE" id="PS00371">
    <property type="entry name" value="PTS_EIIA_TYPE_1_HIS"/>
    <property type="match status" value="1"/>
</dbReference>
<evidence type="ECO:0000256" key="5">
    <source>
        <dbReference type="ARBA" id="ARBA00022683"/>
    </source>
</evidence>
<evidence type="ECO:0000256" key="1">
    <source>
        <dbReference type="ARBA" id="ARBA00004496"/>
    </source>
</evidence>
<keyword evidence="6" id="KW-0418">Kinase</keyword>
<dbReference type="InterPro" id="IPR050890">
    <property type="entry name" value="PTS_EIIA_component"/>
</dbReference>
<proteinExistence type="predicted"/>
<feature type="domain" description="PTS EIIA type-1" evidence="7">
    <location>
        <begin position="53"/>
        <end position="157"/>
    </location>
</feature>
<dbReference type="InterPro" id="IPR011055">
    <property type="entry name" value="Dup_hybrid_motif"/>
</dbReference>
<dbReference type="EMBL" id="JBHHMI010000005">
    <property type="protein sequence ID" value="MFB5266874.1"/>
    <property type="molecule type" value="Genomic_DNA"/>
</dbReference>
<name>A0ABV5AU07_9BACL</name>
<evidence type="ECO:0000256" key="2">
    <source>
        <dbReference type="ARBA" id="ARBA00022448"/>
    </source>
</evidence>
<sequence>MIWKWKKNKATEASEVSAASGVSKTPEVSKESEAIIVASPLTGTCVSLAEVPDEAFAQGMMGPGAAVIPQEGRLVAPIDGTVVHLIKSHHAVMIEHSSGLQLLLHIGINTVSLKGQGFTPRVQVGDQVTIGQTLIEFDLNAITSAGYPVITPVIVANAAEQQWEVQPGYGSVAAGQNIIMKVSLPK</sequence>